<evidence type="ECO:0000256" key="4">
    <source>
        <dbReference type="ARBA" id="ARBA00022553"/>
    </source>
</evidence>
<keyword evidence="6 12" id="KW-0812">Transmembrane</keyword>
<keyword evidence="7" id="KW-0418">Kinase</keyword>
<evidence type="ECO:0000256" key="1">
    <source>
        <dbReference type="ARBA" id="ARBA00000085"/>
    </source>
</evidence>
<protein>
    <recommendedName>
        <fullName evidence="3">histidine kinase</fullName>
        <ecNumber evidence="3">2.7.13.3</ecNumber>
    </recommendedName>
</protein>
<evidence type="ECO:0000256" key="7">
    <source>
        <dbReference type="ARBA" id="ARBA00022777"/>
    </source>
</evidence>
<gene>
    <name evidence="14" type="ORF">BAU17_05905</name>
</gene>
<evidence type="ECO:0000256" key="3">
    <source>
        <dbReference type="ARBA" id="ARBA00012438"/>
    </source>
</evidence>
<comment type="catalytic activity">
    <reaction evidence="1">
        <text>ATP + protein L-histidine = ADP + protein N-phospho-L-histidine.</text>
        <dbReference type="EC" id="2.7.13.3"/>
    </reaction>
</comment>
<dbReference type="Gene3D" id="3.30.565.10">
    <property type="entry name" value="Histidine kinase-like ATPase, C-terminal domain"/>
    <property type="match status" value="1"/>
</dbReference>
<evidence type="ECO:0000313" key="14">
    <source>
        <dbReference type="EMBL" id="KAF1301455.1"/>
    </source>
</evidence>
<comment type="subcellular location">
    <subcellularLocation>
        <location evidence="2">Membrane</location>
        <topology evidence="2">Multi-pass membrane protein</topology>
    </subcellularLocation>
</comment>
<evidence type="ECO:0000256" key="6">
    <source>
        <dbReference type="ARBA" id="ARBA00022692"/>
    </source>
</evidence>
<dbReference type="InterPro" id="IPR003661">
    <property type="entry name" value="HisK_dim/P_dom"/>
</dbReference>
<accession>A0ABQ6YVU7</accession>
<keyword evidence="5" id="KW-0808">Transferase</keyword>
<evidence type="ECO:0000256" key="11">
    <source>
        <dbReference type="SAM" id="Coils"/>
    </source>
</evidence>
<evidence type="ECO:0000256" key="9">
    <source>
        <dbReference type="ARBA" id="ARBA00023012"/>
    </source>
</evidence>
<feature type="coiled-coil region" evidence="11">
    <location>
        <begin position="171"/>
        <end position="225"/>
    </location>
</feature>
<evidence type="ECO:0000313" key="15">
    <source>
        <dbReference type="Proteomes" id="UP000782705"/>
    </source>
</evidence>
<dbReference type="SUPFAM" id="SSF55874">
    <property type="entry name" value="ATPase domain of HSP90 chaperone/DNA topoisomerase II/histidine kinase"/>
    <property type="match status" value="1"/>
</dbReference>
<dbReference type="SUPFAM" id="SSF47384">
    <property type="entry name" value="Homodimeric domain of signal transducing histidine kinase"/>
    <property type="match status" value="1"/>
</dbReference>
<keyword evidence="10 12" id="KW-0472">Membrane</keyword>
<feature type="transmembrane region" description="Helical" evidence="12">
    <location>
        <begin position="149"/>
        <end position="168"/>
    </location>
</feature>
<dbReference type="SMART" id="SM00388">
    <property type="entry name" value="HisKA"/>
    <property type="match status" value="1"/>
</dbReference>
<keyword evidence="15" id="KW-1185">Reference proteome</keyword>
<dbReference type="InterPro" id="IPR003594">
    <property type="entry name" value="HATPase_dom"/>
</dbReference>
<dbReference type="RefSeq" id="WP_161903236.1">
    <property type="nucleotide sequence ID" value="NZ_MAEL01000057.1"/>
</dbReference>
<dbReference type="Pfam" id="PF00512">
    <property type="entry name" value="HisKA"/>
    <property type="match status" value="1"/>
</dbReference>
<proteinExistence type="predicted"/>
<evidence type="ECO:0000256" key="12">
    <source>
        <dbReference type="SAM" id="Phobius"/>
    </source>
</evidence>
<organism evidence="14 15">
    <name type="scientific">Candidatus Enterococcus willemsii</name>
    <dbReference type="NCBI Taxonomy" id="1857215"/>
    <lineage>
        <taxon>Bacteria</taxon>
        <taxon>Bacillati</taxon>
        <taxon>Bacillota</taxon>
        <taxon>Bacilli</taxon>
        <taxon>Lactobacillales</taxon>
        <taxon>Enterococcaceae</taxon>
        <taxon>Enterococcus</taxon>
    </lineage>
</organism>
<dbReference type="InterPro" id="IPR036890">
    <property type="entry name" value="HATPase_C_sf"/>
</dbReference>
<evidence type="ECO:0000256" key="2">
    <source>
        <dbReference type="ARBA" id="ARBA00004141"/>
    </source>
</evidence>
<evidence type="ECO:0000256" key="8">
    <source>
        <dbReference type="ARBA" id="ARBA00022989"/>
    </source>
</evidence>
<dbReference type="Pfam" id="PF02518">
    <property type="entry name" value="HATPase_c"/>
    <property type="match status" value="1"/>
</dbReference>
<evidence type="ECO:0000256" key="5">
    <source>
        <dbReference type="ARBA" id="ARBA00022679"/>
    </source>
</evidence>
<dbReference type="Proteomes" id="UP000782705">
    <property type="component" value="Unassembled WGS sequence"/>
</dbReference>
<dbReference type="PANTHER" id="PTHR45528">
    <property type="entry name" value="SENSOR HISTIDINE KINASE CPXA"/>
    <property type="match status" value="1"/>
</dbReference>
<dbReference type="Gene3D" id="1.10.287.130">
    <property type="match status" value="1"/>
</dbReference>
<keyword evidence="4" id="KW-0597">Phosphoprotein</keyword>
<dbReference type="EC" id="2.7.13.3" evidence="3"/>
<dbReference type="EMBL" id="MAEL01000057">
    <property type="protein sequence ID" value="KAF1301455.1"/>
    <property type="molecule type" value="Genomic_DNA"/>
</dbReference>
<dbReference type="InterPro" id="IPR036097">
    <property type="entry name" value="HisK_dim/P_sf"/>
</dbReference>
<dbReference type="InterPro" id="IPR005467">
    <property type="entry name" value="His_kinase_dom"/>
</dbReference>
<feature type="domain" description="Histidine kinase" evidence="13">
    <location>
        <begin position="239"/>
        <end position="439"/>
    </location>
</feature>
<sequence length="444" mass="51315">MAKQRSLRRLIQNYSLLELFFTIIVISSALLGVKFLMAAGWLYPANFAEKQLDTVEKQIGKAEWTIEQLPYYYNAQVIEDGKITQTIPKKYNELIADAKKDGSSHTNRLFGQIIFIAVSNDYREVVLSYQLTAFPSSEKWFERLPNVEILYPLGVFLIWIIGFLGLIYRCTKKLQLELAKINRTNEKIREMNLSYDKEYSAYKEIQQLLDSLDSMNRELHGTLEELWQSQDQQKQLIQDVTHDVRTPITLIKGNLELLEEELDARYDDRLNDVQRGVERLEQFIMELKESANEVIKQPIRPNLIDDWIQFAQNLVTPTHQLVVVQKEESSLQVNQQAITRVLQNILMNSIEHTKVGTTITLSFEDYSDYYKIEVTDQGGFSSEALEQATQRFYTTKKNTANHGLGLAIVTEILERNNGQLCLDNHLQGAVVTIILWKNTYTASD</sequence>
<reference evidence="14 15" key="1">
    <citation type="submission" date="2016-06" db="EMBL/GenBank/DDBJ databases">
        <title>Four novel species of enterococci isolated from chicken manure.</title>
        <authorList>
            <person name="Van Tyne D."/>
        </authorList>
    </citation>
    <scope>NUCLEOTIDE SEQUENCE [LARGE SCALE GENOMIC DNA]</scope>
    <source>
        <strain evidence="14 15">CU12B</strain>
    </source>
</reference>
<dbReference type="PRINTS" id="PR01780">
    <property type="entry name" value="LANTIREGPROT"/>
</dbReference>
<keyword evidence="11" id="KW-0175">Coiled coil</keyword>
<feature type="coiled-coil region" evidence="11">
    <location>
        <begin position="270"/>
        <end position="297"/>
    </location>
</feature>
<feature type="transmembrane region" description="Helical" evidence="12">
    <location>
        <begin position="20"/>
        <end position="43"/>
    </location>
</feature>
<name>A0ABQ6YVU7_9ENTE</name>
<keyword evidence="8 12" id="KW-1133">Transmembrane helix</keyword>
<dbReference type="CDD" id="cd00082">
    <property type="entry name" value="HisKA"/>
    <property type="match status" value="1"/>
</dbReference>
<keyword evidence="9" id="KW-0902">Two-component regulatory system</keyword>
<dbReference type="PROSITE" id="PS50109">
    <property type="entry name" value="HIS_KIN"/>
    <property type="match status" value="1"/>
</dbReference>
<dbReference type="InterPro" id="IPR050398">
    <property type="entry name" value="HssS/ArlS-like"/>
</dbReference>
<evidence type="ECO:0000256" key="10">
    <source>
        <dbReference type="ARBA" id="ARBA00023136"/>
    </source>
</evidence>
<dbReference type="InterPro" id="IPR008358">
    <property type="entry name" value="Sig_transdc_His_kin/Pase_MprB"/>
</dbReference>
<dbReference type="PANTHER" id="PTHR45528:SF8">
    <property type="entry name" value="HISTIDINE KINASE"/>
    <property type="match status" value="1"/>
</dbReference>
<comment type="caution">
    <text evidence="14">The sequence shown here is derived from an EMBL/GenBank/DDBJ whole genome shotgun (WGS) entry which is preliminary data.</text>
</comment>
<dbReference type="SMART" id="SM00387">
    <property type="entry name" value="HATPase_c"/>
    <property type="match status" value="1"/>
</dbReference>
<evidence type="ECO:0000259" key="13">
    <source>
        <dbReference type="PROSITE" id="PS50109"/>
    </source>
</evidence>